<sequence>MAEVVGLVASAFTLGEVAIKVIKLKKIYSDIRNVPTYIKKQLDELEVLSAIITEIEAEAEIDGLQGTTFGAMTLRYCKSATDELDELLQDLDKALQSPRRLRRTATKVKVALDQESLVKAGKHLDSARQSLQLAMTLKTYSLTKKIPERMASMYLVQRADVANPVTSSSLENQVTPSLMNEESFNLVSMPDFRDLRWSTRSYFGNITTSKRYQTVQERSGEIRKVQVSQARIRLPSWLSRTVWDILAYESSGAMMWKISTWNVRPRSSEIFKAARSGDLNTINSLILSGKASLYDRDEYGFTLLHYAILYGYVVTATSLMKMGHPVREQDTSGCLPFDFFYRTTSLANSEVSEVSEFVALMISSGDFSDEFQLLPSLGSNLARGTFWITVLKTVVWSIPGAMKLMINEMSGDFRQLPLARQFESFSWYVVEFDTLDDILFENQWSIDGLRSMMDDSRPDQSLHSFVEIYFTQYRDNSGTQKHNTIHTGRINDFTQRFLSGISVNTLTQRREYIHTTPLLNAIADKVKSLHGRTRSRAWERNLTIPIHNFLEDVSRAGINLVEYGRKELSLLMSTESARSVRYAFTDYNSRWSTIGPYLVSMKYGPNPEDWEYIWDYMVEEFAGDFWEMVDNPPLAIPGGWVD</sequence>
<protein>
    <submittedName>
        <fullName evidence="2">Uncharacterized protein</fullName>
    </submittedName>
</protein>
<evidence type="ECO:0000256" key="1">
    <source>
        <dbReference type="SAM" id="Coils"/>
    </source>
</evidence>
<reference evidence="2" key="1">
    <citation type="submission" date="2023-06" db="EMBL/GenBank/DDBJ databases">
        <title>Conoideocrella luteorostrata (Hypocreales: Clavicipitaceae), a potential biocontrol fungus for elongate hemlock scale in United States Christmas tree production areas.</title>
        <authorList>
            <person name="Barrett H."/>
            <person name="Lovett B."/>
            <person name="Macias A.M."/>
            <person name="Stajich J.E."/>
            <person name="Kasson M.T."/>
        </authorList>
    </citation>
    <scope>NUCLEOTIDE SEQUENCE</scope>
    <source>
        <strain evidence="2">ARSEF 14590</strain>
    </source>
</reference>
<dbReference type="SUPFAM" id="SSF48403">
    <property type="entry name" value="Ankyrin repeat"/>
    <property type="match status" value="1"/>
</dbReference>
<proteinExistence type="predicted"/>
<comment type="caution">
    <text evidence="2">The sequence shown here is derived from an EMBL/GenBank/DDBJ whole genome shotgun (WGS) entry which is preliminary data.</text>
</comment>
<feature type="coiled-coil region" evidence="1">
    <location>
        <begin position="38"/>
        <end position="97"/>
    </location>
</feature>
<organism evidence="2 3">
    <name type="scientific">Conoideocrella luteorostrata</name>
    <dbReference type="NCBI Taxonomy" id="1105319"/>
    <lineage>
        <taxon>Eukaryota</taxon>
        <taxon>Fungi</taxon>
        <taxon>Dikarya</taxon>
        <taxon>Ascomycota</taxon>
        <taxon>Pezizomycotina</taxon>
        <taxon>Sordariomycetes</taxon>
        <taxon>Hypocreomycetidae</taxon>
        <taxon>Hypocreales</taxon>
        <taxon>Clavicipitaceae</taxon>
        <taxon>Conoideocrella</taxon>
    </lineage>
</organism>
<gene>
    <name evidence="2" type="ORF">QQS21_005393</name>
</gene>
<dbReference type="Proteomes" id="UP001251528">
    <property type="component" value="Unassembled WGS sequence"/>
</dbReference>
<dbReference type="InterPro" id="IPR002110">
    <property type="entry name" value="Ankyrin_rpt"/>
</dbReference>
<name>A0AAJ0CPT5_9HYPO</name>
<dbReference type="Pfam" id="PF13637">
    <property type="entry name" value="Ank_4"/>
    <property type="match status" value="1"/>
</dbReference>
<evidence type="ECO:0000313" key="3">
    <source>
        <dbReference type="Proteomes" id="UP001251528"/>
    </source>
</evidence>
<accession>A0AAJ0CPT5</accession>
<dbReference type="AlphaFoldDB" id="A0AAJ0CPT5"/>
<keyword evidence="3" id="KW-1185">Reference proteome</keyword>
<dbReference type="EMBL" id="JASWJB010000089">
    <property type="protein sequence ID" value="KAK2599132.1"/>
    <property type="molecule type" value="Genomic_DNA"/>
</dbReference>
<dbReference type="InterPro" id="IPR036770">
    <property type="entry name" value="Ankyrin_rpt-contain_sf"/>
</dbReference>
<dbReference type="Gene3D" id="1.25.40.20">
    <property type="entry name" value="Ankyrin repeat-containing domain"/>
    <property type="match status" value="1"/>
</dbReference>
<evidence type="ECO:0000313" key="2">
    <source>
        <dbReference type="EMBL" id="KAK2599132.1"/>
    </source>
</evidence>
<keyword evidence="1" id="KW-0175">Coiled coil</keyword>